<dbReference type="AlphaFoldDB" id="A0A8X7QSL1"/>
<proteinExistence type="predicted"/>
<reference evidence="1 2" key="1">
    <citation type="submission" date="2020-02" db="EMBL/GenBank/DDBJ databases">
        <authorList>
            <person name="Ma Q."/>
            <person name="Huang Y."/>
            <person name="Song X."/>
            <person name="Pei D."/>
        </authorList>
    </citation>
    <scope>NUCLEOTIDE SEQUENCE [LARGE SCALE GENOMIC DNA]</scope>
    <source>
        <strain evidence="1">Sxm20200214</strain>
        <tissue evidence="1">Leaf</tissue>
    </source>
</reference>
<name>A0A8X7QSL1_BRACI</name>
<protein>
    <submittedName>
        <fullName evidence="1">Uncharacterized protein</fullName>
    </submittedName>
</protein>
<dbReference type="EMBL" id="JAAMPC010000012">
    <property type="protein sequence ID" value="KAG2275157.1"/>
    <property type="molecule type" value="Genomic_DNA"/>
</dbReference>
<evidence type="ECO:0000313" key="2">
    <source>
        <dbReference type="Proteomes" id="UP000886595"/>
    </source>
</evidence>
<gene>
    <name evidence="1" type="ORF">Bca52824_057712</name>
</gene>
<accession>A0A8X7QSL1</accession>
<evidence type="ECO:0000313" key="1">
    <source>
        <dbReference type="EMBL" id="KAG2275157.1"/>
    </source>
</evidence>
<dbReference type="Proteomes" id="UP000886595">
    <property type="component" value="Unassembled WGS sequence"/>
</dbReference>
<keyword evidence="2" id="KW-1185">Reference proteome</keyword>
<organism evidence="1 2">
    <name type="scientific">Brassica carinata</name>
    <name type="common">Ethiopian mustard</name>
    <name type="synonym">Abyssinian cabbage</name>
    <dbReference type="NCBI Taxonomy" id="52824"/>
    <lineage>
        <taxon>Eukaryota</taxon>
        <taxon>Viridiplantae</taxon>
        <taxon>Streptophyta</taxon>
        <taxon>Embryophyta</taxon>
        <taxon>Tracheophyta</taxon>
        <taxon>Spermatophyta</taxon>
        <taxon>Magnoliopsida</taxon>
        <taxon>eudicotyledons</taxon>
        <taxon>Gunneridae</taxon>
        <taxon>Pentapetalae</taxon>
        <taxon>rosids</taxon>
        <taxon>malvids</taxon>
        <taxon>Brassicales</taxon>
        <taxon>Brassicaceae</taxon>
        <taxon>Brassiceae</taxon>
        <taxon>Brassica</taxon>
    </lineage>
</organism>
<comment type="caution">
    <text evidence="1">The sequence shown here is derived from an EMBL/GenBank/DDBJ whole genome shotgun (WGS) entry which is preliminary data.</text>
</comment>
<sequence length="104" mass="12232">MFDTWLRDNKMEKMKILVINLKDLRVIRVGQPLHINPSPPHIRKRRWRTRLPALAHERKLPGNEHPTIIESMVSHIHKSARQVSMQLRQVKQLARNQAGKLAEP</sequence>